<accession>A0A2L0HAD2</accession>
<dbReference type="PROSITE" id="PS50928">
    <property type="entry name" value="ABC_TM1"/>
    <property type="match status" value="1"/>
</dbReference>
<evidence type="ECO:0000256" key="1">
    <source>
        <dbReference type="ARBA" id="ARBA00003159"/>
    </source>
</evidence>
<evidence type="ECO:0000313" key="13">
    <source>
        <dbReference type="Proteomes" id="UP000239340"/>
    </source>
</evidence>
<feature type="domain" description="ABC transmembrane type-1" evidence="11">
    <location>
        <begin position="20"/>
        <end position="209"/>
    </location>
</feature>
<dbReference type="InterPro" id="IPR043429">
    <property type="entry name" value="ArtM/GltK/GlnP/TcyL/YhdX-like"/>
</dbReference>
<dbReference type="InterPro" id="IPR000515">
    <property type="entry name" value="MetI-like"/>
</dbReference>
<dbReference type="RefSeq" id="WP_104840167.1">
    <property type="nucleotide sequence ID" value="NZ_CP024308.1"/>
</dbReference>
<comment type="similarity">
    <text evidence="3">Belongs to the binding-protein-dependent transport system permease family. HisMQ subfamily.</text>
</comment>
<gene>
    <name evidence="12" type="ORF">NXT3_PA00168</name>
</gene>
<evidence type="ECO:0000256" key="5">
    <source>
        <dbReference type="ARBA" id="ARBA00022475"/>
    </source>
</evidence>
<evidence type="ECO:0000256" key="7">
    <source>
        <dbReference type="ARBA" id="ARBA00022970"/>
    </source>
</evidence>
<feature type="transmembrane region" description="Helical" evidence="10">
    <location>
        <begin position="62"/>
        <end position="82"/>
    </location>
</feature>
<keyword evidence="6 10" id="KW-0812">Transmembrane</keyword>
<name>A0A2L0HAD2_RHIFR</name>
<evidence type="ECO:0000256" key="4">
    <source>
        <dbReference type="ARBA" id="ARBA00022448"/>
    </source>
</evidence>
<dbReference type="Proteomes" id="UP000239340">
    <property type="component" value="Plasmid pSfreNXT3a"/>
</dbReference>
<dbReference type="EMBL" id="CP024308">
    <property type="protein sequence ID" value="AUX78460.1"/>
    <property type="molecule type" value="Genomic_DNA"/>
</dbReference>
<keyword evidence="8 10" id="KW-1133">Transmembrane helix</keyword>
<geneLocation type="plasmid" evidence="13">
    <name>psfrenxt3a</name>
</geneLocation>
<comment type="subcellular location">
    <subcellularLocation>
        <location evidence="2">Cell inner membrane</location>
        <topology evidence="2">Multi-pass membrane protein</topology>
    </subcellularLocation>
    <subcellularLocation>
        <location evidence="10">Cell membrane</location>
        <topology evidence="10">Multi-pass membrane protein</topology>
    </subcellularLocation>
</comment>
<dbReference type="AlphaFoldDB" id="A0A2L0HAD2"/>
<keyword evidence="12" id="KW-0614">Plasmid</keyword>
<dbReference type="GO" id="GO:0022857">
    <property type="term" value="F:transmembrane transporter activity"/>
    <property type="evidence" value="ECO:0007669"/>
    <property type="project" value="InterPro"/>
</dbReference>
<evidence type="ECO:0000313" key="12">
    <source>
        <dbReference type="EMBL" id="AUX78460.1"/>
    </source>
</evidence>
<evidence type="ECO:0000256" key="6">
    <source>
        <dbReference type="ARBA" id="ARBA00022692"/>
    </source>
</evidence>
<sequence>MASFDITFVAKYWQTLLMGLSLTLQFTAICIVSGALLGLVLALMSRSSNPFVRAAVRMYVELIRGVPVLILLFWIFFCLPVITGLEIGNFVSSTLALTLFMGAATCESFRSALKSIPPEQYDACTALGLTSKSRLLDVVVPLMVMRAIPNLLSNTVALFKESSLASAVGTVELMYIGQNIANSTARPIEVLTVVGILYFIVGFLLTRLVSLAETRVLSRLAT</sequence>
<dbReference type="Gene3D" id="1.10.3720.10">
    <property type="entry name" value="MetI-like"/>
    <property type="match status" value="1"/>
</dbReference>
<evidence type="ECO:0000256" key="10">
    <source>
        <dbReference type="RuleBase" id="RU363032"/>
    </source>
</evidence>
<keyword evidence="9 10" id="KW-0472">Membrane</keyword>
<evidence type="ECO:0000256" key="8">
    <source>
        <dbReference type="ARBA" id="ARBA00022989"/>
    </source>
</evidence>
<dbReference type="CDD" id="cd06261">
    <property type="entry name" value="TM_PBP2"/>
    <property type="match status" value="1"/>
</dbReference>
<dbReference type="PANTHER" id="PTHR30614">
    <property type="entry name" value="MEMBRANE COMPONENT OF AMINO ACID ABC TRANSPORTER"/>
    <property type="match status" value="1"/>
</dbReference>
<dbReference type="PANTHER" id="PTHR30614:SF20">
    <property type="entry name" value="GLUTAMINE TRANSPORT SYSTEM PERMEASE PROTEIN GLNP"/>
    <property type="match status" value="1"/>
</dbReference>
<keyword evidence="5" id="KW-1003">Cell membrane</keyword>
<proteinExistence type="inferred from homology"/>
<dbReference type="NCBIfam" id="TIGR01726">
    <property type="entry name" value="HEQRo_perm_3TM"/>
    <property type="match status" value="1"/>
</dbReference>
<evidence type="ECO:0000256" key="3">
    <source>
        <dbReference type="ARBA" id="ARBA00010072"/>
    </source>
</evidence>
<dbReference type="InterPro" id="IPR035906">
    <property type="entry name" value="MetI-like_sf"/>
</dbReference>
<evidence type="ECO:0000256" key="2">
    <source>
        <dbReference type="ARBA" id="ARBA00004429"/>
    </source>
</evidence>
<dbReference type="Pfam" id="PF00528">
    <property type="entry name" value="BPD_transp_1"/>
    <property type="match status" value="1"/>
</dbReference>
<feature type="transmembrane region" description="Helical" evidence="10">
    <location>
        <begin position="190"/>
        <end position="210"/>
    </location>
</feature>
<dbReference type="InterPro" id="IPR010065">
    <property type="entry name" value="AA_ABC_transptr_permease_3TM"/>
</dbReference>
<feature type="transmembrane region" description="Helical" evidence="10">
    <location>
        <begin position="12"/>
        <end position="41"/>
    </location>
</feature>
<keyword evidence="7" id="KW-0029">Amino-acid transport</keyword>
<comment type="function">
    <text evidence="1">Part of the binding-protein-dependent transport system for glutamine; probably responsible for the translocation of the substrate across the membrane.</text>
</comment>
<protein>
    <submittedName>
        <fullName evidence="12">Amino acid ABC transporter permease protein</fullName>
    </submittedName>
</protein>
<reference evidence="12 13" key="1">
    <citation type="submission" date="2017-10" db="EMBL/GenBank/DDBJ databases">
        <title>Analysis of the genome sequences of Rhizobium populations associated to common bean (phaseolus vulgaris).</title>
        <authorList>
            <person name="Bustos P."/>
            <person name="Santamaria R.I."/>
            <person name="Miranda-Sanchez F."/>
            <person name="Perez-Carrascal O."/>
            <person name="Juarez S."/>
            <person name="Lozano L."/>
            <person name="Martinez-Flores I."/>
            <person name="Vinuesa P."/>
            <person name="Martinez-Romero E."/>
            <person name="Cevallos M.A."/>
            <person name="Romero D."/>
            <person name="Davila G."/>
            <person name="Gonzalez V."/>
        </authorList>
    </citation>
    <scope>NUCLEOTIDE SEQUENCE [LARGE SCALE GENOMIC DNA]</scope>
    <source>
        <strain evidence="12 13">NXT3</strain>
        <plasmid evidence="13">Plasmid psfrenxt3a</plasmid>
    </source>
</reference>
<keyword evidence="4 10" id="KW-0813">Transport</keyword>
<dbReference type="GO" id="GO:0043190">
    <property type="term" value="C:ATP-binding cassette (ABC) transporter complex"/>
    <property type="evidence" value="ECO:0007669"/>
    <property type="project" value="InterPro"/>
</dbReference>
<organism evidence="12 13">
    <name type="scientific">Rhizobium fredii</name>
    <name type="common">Sinorhizobium fredii</name>
    <dbReference type="NCBI Taxonomy" id="380"/>
    <lineage>
        <taxon>Bacteria</taxon>
        <taxon>Pseudomonadati</taxon>
        <taxon>Pseudomonadota</taxon>
        <taxon>Alphaproteobacteria</taxon>
        <taxon>Hyphomicrobiales</taxon>
        <taxon>Rhizobiaceae</taxon>
        <taxon>Sinorhizobium/Ensifer group</taxon>
        <taxon>Sinorhizobium</taxon>
    </lineage>
</organism>
<evidence type="ECO:0000259" key="11">
    <source>
        <dbReference type="PROSITE" id="PS50928"/>
    </source>
</evidence>
<evidence type="ECO:0000256" key="9">
    <source>
        <dbReference type="ARBA" id="ARBA00023136"/>
    </source>
</evidence>
<dbReference type="GO" id="GO:0006865">
    <property type="term" value="P:amino acid transport"/>
    <property type="evidence" value="ECO:0007669"/>
    <property type="project" value="UniProtKB-KW"/>
</dbReference>
<dbReference type="SUPFAM" id="SSF161098">
    <property type="entry name" value="MetI-like"/>
    <property type="match status" value="1"/>
</dbReference>